<dbReference type="AlphaFoldDB" id="A0A9D1FLU8"/>
<evidence type="ECO:0000256" key="3">
    <source>
        <dbReference type="ARBA" id="ARBA00022692"/>
    </source>
</evidence>
<evidence type="ECO:0000256" key="4">
    <source>
        <dbReference type="ARBA" id="ARBA00022989"/>
    </source>
</evidence>
<feature type="transmembrane region" description="Helical" evidence="6">
    <location>
        <begin position="50"/>
        <end position="71"/>
    </location>
</feature>
<comment type="subcellular location">
    <subcellularLocation>
        <location evidence="1">Cell membrane</location>
        <topology evidence="1">Multi-pass membrane protein</topology>
    </subcellularLocation>
</comment>
<reference evidence="7" key="1">
    <citation type="submission" date="2020-10" db="EMBL/GenBank/DDBJ databases">
        <authorList>
            <person name="Gilroy R."/>
        </authorList>
    </citation>
    <scope>NUCLEOTIDE SEQUENCE</scope>
    <source>
        <strain evidence="7">CHK199-13235</strain>
    </source>
</reference>
<dbReference type="InterPro" id="IPR051461">
    <property type="entry name" value="UPF0750_membrane"/>
</dbReference>
<proteinExistence type="predicted"/>
<reference evidence="7" key="2">
    <citation type="journal article" date="2021" name="PeerJ">
        <title>Extensive microbial diversity within the chicken gut microbiome revealed by metagenomics and culture.</title>
        <authorList>
            <person name="Gilroy R."/>
            <person name="Ravi A."/>
            <person name="Getino M."/>
            <person name="Pursley I."/>
            <person name="Horton D.L."/>
            <person name="Alikhan N.F."/>
            <person name="Baker D."/>
            <person name="Gharbi K."/>
            <person name="Hall N."/>
            <person name="Watson M."/>
            <person name="Adriaenssens E.M."/>
            <person name="Foster-Nyarko E."/>
            <person name="Jarju S."/>
            <person name="Secka A."/>
            <person name="Antonio M."/>
            <person name="Oren A."/>
            <person name="Chaudhuri R.R."/>
            <person name="La Ragione R."/>
            <person name="Hildebrand F."/>
            <person name="Pallen M.J."/>
        </authorList>
    </citation>
    <scope>NUCLEOTIDE SEQUENCE</scope>
    <source>
        <strain evidence="7">CHK199-13235</strain>
    </source>
</reference>
<keyword evidence="5 6" id="KW-0472">Membrane</keyword>
<evidence type="ECO:0000256" key="5">
    <source>
        <dbReference type="ARBA" id="ARBA00023136"/>
    </source>
</evidence>
<feature type="transmembrane region" description="Helical" evidence="6">
    <location>
        <begin position="153"/>
        <end position="171"/>
    </location>
</feature>
<keyword evidence="4 6" id="KW-1133">Transmembrane helix</keyword>
<dbReference type="InterPro" id="IPR003740">
    <property type="entry name" value="YitT"/>
</dbReference>
<feature type="transmembrane region" description="Helical" evidence="6">
    <location>
        <begin position="78"/>
        <end position="96"/>
    </location>
</feature>
<dbReference type="Proteomes" id="UP000824002">
    <property type="component" value="Unassembled WGS sequence"/>
</dbReference>
<dbReference type="PANTHER" id="PTHR33545">
    <property type="entry name" value="UPF0750 MEMBRANE PROTEIN YITT-RELATED"/>
    <property type="match status" value="1"/>
</dbReference>
<sequence length="206" mass="21925">MVRLSREYGLKGIFLVGGAFILAFGMYNIHSQSGITEGGVLGALLLIEHWLPISPAVSSVILNAACYGFGLRYLGKPFAICSIIATGSFTLFYAFLEQFPPVLPDLSGHPLVAAVLGGCFVGVGIGMSVRAGGASSGDDALAMAISKITGCKLSKVYVISDFTVLLLSLSYIPVQKILFSLLTVTISSFIIDRFQRVRNPQNNIQV</sequence>
<dbReference type="Pfam" id="PF02588">
    <property type="entry name" value="YitT_membrane"/>
    <property type="match status" value="1"/>
</dbReference>
<comment type="caution">
    <text evidence="7">The sequence shown here is derived from an EMBL/GenBank/DDBJ whole genome shotgun (WGS) entry which is preliminary data.</text>
</comment>
<dbReference type="EMBL" id="DVJP01000029">
    <property type="protein sequence ID" value="HIS75944.1"/>
    <property type="molecule type" value="Genomic_DNA"/>
</dbReference>
<protein>
    <submittedName>
        <fullName evidence="7">YitT family protein</fullName>
    </submittedName>
</protein>
<feature type="transmembrane region" description="Helical" evidence="6">
    <location>
        <begin position="111"/>
        <end position="132"/>
    </location>
</feature>
<name>A0A9D1FLU8_9FIRM</name>
<evidence type="ECO:0000313" key="8">
    <source>
        <dbReference type="Proteomes" id="UP000824002"/>
    </source>
</evidence>
<evidence type="ECO:0000256" key="6">
    <source>
        <dbReference type="SAM" id="Phobius"/>
    </source>
</evidence>
<organism evidence="7 8">
    <name type="scientific">Candidatus Merdivicinus excrementipullorum</name>
    <dbReference type="NCBI Taxonomy" id="2840867"/>
    <lineage>
        <taxon>Bacteria</taxon>
        <taxon>Bacillati</taxon>
        <taxon>Bacillota</taxon>
        <taxon>Clostridia</taxon>
        <taxon>Eubacteriales</taxon>
        <taxon>Oscillospiraceae</taxon>
        <taxon>Oscillospiraceae incertae sedis</taxon>
        <taxon>Candidatus Merdivicinus</taxon>
    </lineage>
</organism>
<evidence type="ECO:0000256" key="2">
    <source>
        <dbReference type="ARBA" id="ARBA00022475"/>
    </source>
</evidence>
<feature type="transmembrane region" description="Helical" evidence="6">
    <location>
        <begin position="12"/>
        <end position="30"/>
    </location>
</feature>
<gene>
    <name evidence="7" type="ORF">IAB51_03940</name>
</gene>
<accession>A0A9D1FLU8</accession>
<dbReference type="PANTHER" id="PTHR33545:SF10">
    <property type="entry name" value="UPF0750 MEMBRANE PROTEIN YPJC"/>
    <property type="match status" value="1"/>
</dbReference>
<keyword evidence="2" id="KW-1003">Cell membrane</keyword>
<keyword evidence="3 6" id="KW-0812">Transmembrane</keyword>
<dbReference type="GO" id="GO:0005886">
    <property type="term" value="C:plasma membrane"/>
    <property type="evidence" value="ECO:0007669"/>
    <property type="project" value="UniProtKB-SubCell"/>
</dbReference>
<evidence type="ECO:0000256" key="1">
    <source>
        <dbReference type="ARBA" id="ARBA00004651"/>
    </source>
</evidence>
<evidence type="ECO:0000313" key="7">
    <source>
        <dbReference type="EMBL" id="HIS75944.1"/>
    </source>
</evidence>